<evidence type="ECO:0000259" key="8">
    <source>
        <dbReference type="PROSITE" id="PS50928"/>
    </source>
</evidence>
<dbReference type="AlphaFoldDB" id="A0A1H0IAJ8"/>
<dbReference type="PROSITE" id="PS50928">
    <property type="entry name" value="ABC_TM1"/>
    <property type="match status" value="1"/>
</dbReference>
<feature type="transmembrane region" description="Helical" evidence="7">
    <location>
        <begin position="195"/>
        <end position="215"/>
    </location>
</feature>
<evidence type="ECO:0000256" key="7">
    <source>
        <dbReference type="RuleBase" id="RU363032"/>
    </source>
</evidence>
<dbReference type="Proteomes" id="UP000198741">
    <property type="component" value="Chromosome I"/>
</dbReference>
<feature type="domain" description="ABC transmembrane type-1" evidence="8">
    <location>
        <begin position="121"/>
        <end position="522"/>
    </location>
</feature>
<dbReference type="InterPro" id="IPR000515">
    <property type="entry name" value="MetI-like"/>
</dbReference>
<dbReference type="Pfam" id="PF00528">
    <property type="entry name" value="BPD_transp_1"/>
    <property type="match status" value="1"/>
</dbReference>
<organism evidence="9 10">
    <name type="scientific">Nakamurella panacisegetis</name>
    <dbReference type="NCBI Taxonomy" id="1090615"/>
    <lineage>
        <taxon>Bacteria</taxon>
        <taxon>Bacillati</taxon>
        <taxon>Actinomycetota</taxon>
        <taxon>Actinomycetes</taxon>
        <taxon>Nakamurellales</taxon>
        <taxon>Nakamurellaceae</taxon>
        <taxon>Nakamurella</taxon>
    </lineage>
</organism>
<dbReference type="CDD" id="cd06261">
    <property type="entry name" value="TM_PBP2"/>
    <property type="match status" value="2"/>
</dbReference>
<dbReference type="GO" id="GO:0005886">
    <property type="term" value="C:plasma membrane"/>
    <property type="evidence" value="ECO:0007669"/>
    <property type="project" value="UniProtKB-SubCell"/>
</dbReference>
<keyword evidence="6 7" id="KW-0472">Membrane</keyword>
<dbReference type="InterPro" id="IPR035906">
    <property type="entry name" value="MetI-like_sf"/>
</dbReference>
<feature type="transmembrane region" description="Helical" evidence="7">
    <location>
        <begin position="454"/>
        <end position="481"/>
    </location>
</feature>
<evidence type="ECO:0000313" key="10">
    <source>
        <dbReference type="Proteomes" id="UP000198741"/>
    </source>
</evidence>
<keyword evidence="4 7" id="KW-0812">Transmembrane</keyword>
<feature type="transmembrane region" description="Helical" evidence="7">
    <location>
        <begin position="307"/>
        <end position="328"/>
    </location>
</feature>
<evidence type="ECO:0000256" key="3">
    <source>
        <dbReference type="ARBA" id="ARBA00022475"/>
    </source>
</evidence>
<evidence type="ECO:0000256" key="5">
    <source>
        <dbReference type="ARBA" id="ARBA00022989"/>
    </source>
</evidence>
<dbReference type="SUPFAM" id="SSF161098">
    <property type="entry name" value="MetI-like"/>
    <property type="match status" value="1"/>
</dbReference>
<proteinExistence type="inferred from homology"/>
<evidence type="ECO:0000256" key="2">
    <source>
        <dbReference type="ARBA" id="ARBA00022448"/>
    </source>
</evidence>
<gene>
    <name evidence="9" type="ORF">SAMN04515671_0431</name>
</gene>
<accession>A0A1H0IAJ8</accession>
<sequence>MVPGRSPPGSPEPAWKSEPNLLTFILRRIVASFFILIGATFIAYVLVSNAGDPLENARGLPNPTQRLQTMATITQTLHLDVNPVFRYFIWLKGVGGCFVGKCDFGVNIAQVPVNGQLSLALGSSLKLITASTVLAVFLGIAIGIITALRQYSGLDYTVTLITFLFFSLPVIWIGIVLKDIFALQFNTFLQRGAQMSWATIIIASVLIGLIAYSLFAGELRRRLMTGALSGLVAFAVFYFITVQQWLLNPSLGPVVIALLGVGLALGVTVLTSGLGNRKSLYTALTTVAVGVALWYPLQFFFHNGMSGWKLFGLLVIALIVGSVIGYLYGGDDRGLSARNGAITAFTTSFVIFVDRMFRAWHSYNTNTAINGRPIRTLGPSTPNLQGDFWIQLTDTMTHLILPTITLMLISLATHSRFSRASMLEVMNMDYIRTARSKGLTERTVVMRHALRNALIPMATVVAFDIAGLIGGAVLTETVFGWKSMGQLFQQGLLAHDPNPVMAFFVVSATIAVLANLLADLAYAGLDPRIRVGS</sequence>
<feature type="transmembrane region" description="Helical" evidence="7">
    <location>
        <begin position="253"/>
        <end position="274"/>
    </location>
</feature>
<comment type="similarity">
    <text evidence="7">Belongs to the binding-protein-dependent transport system permease family.</text>
</comment>
<dbReference type="PANTHER" id="PTHR30465:SF0">
    <property type="entry name" value="OLIGOPEPTIDE TRANSPORT SYSTEM PERMEASE PROTEIN APPB"/>
    <property type="match status" value="1"/>
</dbReference>
<keyword evidence="3" id="KW-1003">Cell membrane</keyword>
<feature type="transmembrane region" description="Helical" evidence="7">
    <location>
        <begin position="388"/>
        <end position="412"/>
    </location>
</feature>
<feature type="transmembrane region" description="Helical" evidence="7">
    <location>
        <begin position="25"/>
        <end position="47"/>
    </location>
</feature>
<dbReference type="GO" id="GO:0055085">
    <property type="term" value="P:transmembrane transport"/>
    <property type="evidence" value="ECO:0007669"/>
    <property type="project" value="InterPro"/>
</dbReference>
<comment type="subcellular location">
    <subcellularLocation>
        <location evidence="1 7">Cell membrane</location>
        <topology evidence="1 7">Multi-pass membrane protein</topology>
    </subcellularLocation>
</comment>
<keyword evidence="5 7" id="KW-1133">Transmembrane helix</keyword>
<dbReference type="PANTHER" id="PTHR30465">
    <property type="entry name" value="INNER MEMBRANE ABC TRANSPORTER"/>
    <property type="match status" value="1"/>
</dbReference>
<feature type="transmembrane region" description="Helical" evidence="7">
    <location>
        <begin position="281"/>
        <end position="301"/>
    </location>
</feature>
<evidence type="ECO:0000256" key="4">
    <source>
        <dbReference type="ARBA" id="ARBA00022692"/>
    </source>
</evidence>
<evidence type="ECO:0000256" key="1">
    <source>
        <dbReference type="ARBA" id="ARBA00004651"/>
    </source>
</evidence>
<keyword evidence="2 7" id="KW-0813">Transport</keyword>
<feature type="transmembrane region" description="Helical" evidence="7">
    <location>
        <begin position="227"/>
        <end position="247"/>
    </location>
</feature>
<feature type="transmembrane region" description="Helical" evidence="7">
    <location>
        <begin position="127"/>
        <end position="147"/>
    </location>
</feature>
<dbReference type="PRINTS" id="PR00173">
    <property type="entry name" value="EDTRNSPORT"/>
</dbReference>
<dbReference type="EMBL" id="LT629710">
    <property type="protein sequence ID" value="SDO28403.1"/>
    <property type="molecule type" value="Genomic_DNA"/>
</dbReference>
<feature type="transmembrane region" description="Helical" evidence="7">
    <location>
        <begin position="154"/>
        <end position="175"/>
    </location>
</feature>
<feature type="transmembrane region" description="Helical" evidence="7">
    <location>
        <begin position="501"/>
        <end position="525"/>
    </location>
</feature>
<evidence type="ECO:0000313" key="9">
    <source>
        <dbReference type="EMBL" id="SDO28403.1"/>
    </source>
</evidence>
<dbReference type="STRING" id="1090615.SAMN04515671_0431"/>
<name>A0A1H0IAJ8_9ACTN</name>
<keyword evidence="10" id="KW-1185">Reference proteome</keyword>
<protein>
    <submittedName>
        <fullName evidence="9">Peptide/nickel transport system permease protein</fullName>
    </submittedName>
</protein>
<evidence type="ECO:0000256" key="6">
    <source>
        <dbReference type="ARBA" id="ARBA00023136"/>
    </source>
</evidence>
<feature type="transmembrane region" description="Helical" evidence="7">
    <location>
        <begin position="340"/>
        <end position="357"/>
    </location>
</feature>
<reference evidence="9 10" key="1">
    <citation type="submission" date="2016-10" db="EMBL/GenBank/DDBJ databases">
        <authorList>
            <person name="de Groot N.N."/>
        </authorList>
    </citation>
    <scope>NUCLEOTIDE SEQUENCE [LARGE SCALE GENOMIC DNA]</scope>
    <source>
        <strain evidence="10">P4-7,KCTC 19426,CECT 7604</strain>
    </source>
</reference>